<dbReference type="InterPro" id="IPR006885">
    <property type="entry name" value="NADH_UbQ_FeS_4_mit-like"/>
</dbReference>
<evidence type="ECO:0000256" key="9">
    <source>
        <dbReference type="ARBA" id="ARBA00023128"/>
    </source>
</evidence>
<evidence type="ECO:0000256" key="11">
    <source>
        <dbReference type="RuleBase" id="RU367010"/>
    </source>
</evidence>
<evidence type="ECO:0000256" key="4">
    <source>
        <dbReference type="ARBA" id="ARBA00022448"/>
    </source>
</evidence>
<dbReference type="EMBL" id="GBRD01001210">
    <property type="protein sequence ID" value="JAG64611.1"/>
    <property type="molecule type" value="Transcribed_RNA"/>
</dbReference>
<evidence type="ECO:0000256" key="6">
    <source>
        <dbReference type="ARBA" id="ARBA00022792"/>
    </source>
</evidence>
<evidence type="ECO:0000313" key="12">
    <source>
        <dbReference type="EMBL" id="JAF98986.1"/>
    </source>
</evidence>
<gene>
    <name evidence="12" type="primary">NDUFS4_1</name>
    <name evidence="12" type="ORF">CM83_20386</name>
    <name evidence="14" type="ORF">g.20819</name>
</gene>
<proteinExistence type="inferred from homology"/>
<dbReference type="Gene3D" id="3.30.160.190">
    <property type="entry name" value="atu1810 like domain"/>
    <property type="match status" value="1"/>
</dbReference>
<evidence type="ECO:0000313" key="13">
    <source>
        <dbReference type="EMBL" id="JAG64611.1"/>
    </source>
</evidence>
<keyword evidence="5 11" id="KW-0679">Respiratory chain</keyword>
<accession>A0A0A9VRE9</accession>
<dbReference type="Pfam" id="PF04800">
    <property type="entry name" value="NDUS4"/>
    <property type="match status" value="1"/>
</dbReference>
<organism evidence="12">
    <name type="scientific">Lygus hesperus</name>
    <name type="common">Western plant bug</name>
    <dbReference type="NCBI Taxonomy" id="30085"/>
    <lineage>
        <taxon>Eukaryota</taxon>
        <taxon>Metazoa</taxon>
        <taxon>Ecdysozoa</taxon>
        <taxon>Arthropoda</taxon>
        <taxon>Hexapoda</taxon>
        <taxon>Insecta</taxon>
        <taxon>Pterygota</taxon>
        <taxon>Neoptera</taxon>
        <taxon>Paraneoptera</taxon>
        <taxon>Hemiptera</taxon>
        <taxon>Heteroptera</taxon>
        <taxon>Panheteroptera</taxon>
        <taxon>Cimicomorpha</taxon>
        <taxon>Miridae</taxon>
        <taxon>Mirini</taxon>
        <taxon>Lygus</taxon>
    </lineage>
</organism>
<dbReference type="AlphaFoldDB" id="A0A0A9VRE9"/>
<comment type="similarity">
    <text evidence="2 11">Belongs to the complex I NDUFS4 subunit family.</text>
</comment>
<dbReference type="EMBL" id="GBHO01044617">
    <property type="protein sequence ID" value="JAF98986.1"/>
    <property type="molecule type" value="Transcribed_RNA"/>
</dbReference>
<evidence type="ECO:0000313" key="14">
    <source>
        <dbReference type="EMBL" id="JAQ16583.1"/>
    </source>
</evidence>
<evidence type="ECO:0000256" key="3">
    <source>
        <dbReference type="ARBA" id="ARBA00015796"/>
    </source>
</evidence>
<reference evidence="13" key="3">
    <citation type="submission" date="2014-09" db="EMBL/GenBank/DDBJ databases">
        <authorList>
            <person name="Magalhaes I.L.F."/>
            <person name="Oliveira U."/>
            <person name="Santos F.R."/>
            <person name="Vidigal T.H.D.A."/>
            <person name="Brescovit A.D."/>
            <person name="Santos A.J."/>
        </authorList>
    </citation>
    <scope>NUCLEOTIDE SEQUENCE</scope>
</reference>
<evidence type="ECO:0000256" key="1">
    <source>
        <dbReference type="ARBA" id="ARBA00003195"/>
    </source>
</evidence>
<keyword evidence="7 11" id="KW-0809">Transit peptide</keyword>
<comment type="function">
    <text evidence="1 11">Accessory subunit of the mitochondrial membrane respiratory chain NADH dehydrogenase (Complex I), that is believed not to be involved in catalysis. Complex I functions in the transfer of electrons from NADH to the respiratory chain. The immediate electron acceptor for the enzyme is believed to be ubiquinone.</text>
</comment>
<keyword evidence="12" id="KW-0830">Ubiquinone</keyword>
<evidence type="ECO:0000256" key="8">
    <source>
        <dbReference type="ARBA" id="ARBA00022982"/>
    </source>
</evidence>
<name>A0A0A9VRE9_LYGHE</name>
<dbReference type="InterPro" id="IPR038532">
    <property type="entry name" value="NDUFS4-like_sf"/>
</dbReference>
<keyword evidence="9 11" id="KW-0496">Mitochondrion</keyword>
<protein>
    <recommendedName>
        <fullName evidence="3 11">NADH dehydrogenase [ubiquinone] iron-sulfur protein 4, mitochondrial</fullName>
    </recommendedName>
</protein>
<sequence>MISSKVPWGSLSRIGSSIRNGRAQAFHLSSVDNAETQQIDKKYALVTKKVAKQHEDHSAARIALDHKEVISPISGVPEEHVKGRLVRIRLAPKNPMQSGTNNTQDWMMDFETRERWENPLMGWSSTGDPLSNMDLRFVSKEGAIEFCEKNGWECYVEEEKPKKSRVKNYGVNFSWNKRTRSSTK</sequence>
<reference evidence="14" key="4">
    <citation type="journal article" date="2016" name="Gigascience">
        <title>De novo construction of an expanded transcriptome assembly for the western tarnished plant bug, Lygus hesperus.</title>
        <authorList>
            <person name="Tassone E.E."/>
            <person name="Geib S.M."/>
            <person name="Hall B."/>
            <person name="Fabrick J.A."/>
            <person name="Brent C.S."/>
            <person name="Hull J.J."/>
        </authorList>
    </citation>
    <scope>NUCLEOTIDE SEQUENCE</scope>
</reference>
<keyword evidence="6 11" id="KW-0999">Mitochondrion inner membrane</keyword>
<dbReference type="EMBL" id="GDHC01002046">
    <property type="protein sequence ID" value="JAQ16583.1"/>
    <property type="molecule type" value="Transcribed_RNA"/>
</dbReference>
<dbReference type="GO" id="GO:0022900">
    <property type="term" value="P:electron transport chain"/>
    <property type="evidence" value="ECO:0007669"/>
    <property type="project" value="InterPro"/>
</dbReference>
<reference evidence="12" key="2">
    <citation type="submission" date="2014-07" db="EMBL/GenBank/DDBJ databases">
        <authorList>
            <person name="Hull J."/>
        </authorList>
    </citation>
    <scope>NUCLEOTIDE SEQUENCE</scope>
</reference>
<comment type="subcellular location">
    <subcellularLocation>
        <location evidence="11">Mitochondrion inner membrane</location>
        <topology evidence="11">Peripheral membrane protein</topology>
        <orientation evidence="11">Matrix side</orientation>
    </subcellularLocation>
</comment>
<keyword evidence="10 11" id="KW-0472">Membrane</keyword>
<reference evidence="12" key="1">
    <citation type="journal article" date="2014" name="PLoS ONE">
        <title>Transcriptome-Based Identification of ABC Transporters in the Western Tarnished Plant Bug Lygus hesperus.</title>
        <authorList>
            <person name="Hull J.J."/>
            <person name="Chaney K."/>
            <person name="Geib S.M."/>
            <person name="Fabrick J.A."/>
            <person name="Brent C.S."/>
            <person name="Walsh D."/>
            <person name="Lavine L.C."/>
        </authorList>
    </citation>
    <scope>NUCLEOTIDE SEQUENCE</scope>
</reference>
<evidence type="ECO:0000256" key="10">
    <source>
        <dbReference type="ARBA" id="ARBA00023136"/>
    </source>
</evidence>
<keyword evidence="4 11" id="KW-0813">Transport</keyword>
<evidence type="ECO:0000256" key="2">
    <source>
        <dbReference type="ARBA" id="ARBA00005882"/>
    </source>
</evidence>
<dbReference type="PANTHER" id="PTHR12219">
    <property type="entry name" value="NADH-UBIQUINONE OXIDOREDUCTASE"/>
    <property type="match status" value="1"/>
</dbReference>
<keyword evidence="8 11" id="KW-0249">Electron transport</keyword>
<dbReference type="FunFam" id="3.30.160.190:FF:000001">
    <property type="entry name" value="NADH-ubiquinone oxidoreductase 21 kDa subunit mitochondrial"/>
    <property type="match status" value="1"/>
</dbReference>
<dbReference type="PANTHER" id="PTHR12219:SF8">
    <property type="entry name" value="NADH DEHYDROGENASE [UBIQUINONE] IRON-SULFUR PROTEIN 4, MITOCHONDRIAL"/>
    <property type="match status" value="1"/>
</dbReference>
<dbReference type="GO" id="GO:0005743">
    <property type="term" value="C:mitochondrial inner membrane"/>
    <property type="evidence" value="ECO:0007669"/>
    <property type="project" value="UniProtKB-SubCell"/>
</dbReference>
<evidence type="ECO:0000256" key="7">
    <source>
        <dbReference type="ARBA" id="ARBA00022946"/>
    </source>
</evidence>
<evidence type="ECO:0000256" key="5">
    <source>
        <dbReference type="ARBA" id="ARBA00022660"/>
    </source>
</evidence>